<dbReference type="EMBL" id="CAJNOM010002803">
    <property type="protein sequence ID" value="CAF1637852.1"/>
    <property type="molecule type" value="Genomic_DNA"/>
</dbReference>
<name>A0A816DFZ9_9BILA</name>
<evidence type="ECO:0000313" key="3">
    <source>
        <dbReference type="EMBL" id="CAF1637852.1"/>
    </source>
</evidence>
<accession>A0A816DFZ9</accession>
<feature type="region of interest" description="Disordered" evidence="1">
    <location>
        <begin position="75"/>
        <end position="94"/>
    </location>
</feature>
<evidence type="ECO:0000313" key="2">
    <source>
        <dbReference type="EMBL" id="CAF1478132.1"/>
    </source>
</evidence>
<comment type="caution">
    <text evidence="3">The sequence shown here is derived from an EMBL/GenBank/DDBJ whole genome shotgun (WGS) entry which is preliminary data.</text>
</comment>
<keyword evidence="4" id="KW-1185">Reference proteome</keyword>
<sequence length="94" mass="10877">MDPNVFIDSLQKTNFEKVSLGLLKDASIDCLRVDMERVNKAESPQEHDRWAVKVNQKIYVTCNEQYIELLLEDTDEEPAKDTNEELAEDTSLIF</sequence>
<proteinExistence type="predicted"/>
<dbReference type="EMBL" id="CAJNOI010002482">
    <property type="protein sequence ID" value="CAF1478132.1"/>
    <property type="molecule type" value="Genomic_DNA"/>
</dbReference>
<dbReference type="Proteomes" id="UP000663832">
    <property type="component" value="Unassembled WGS sequence"/>
</dbReference>
<protein>
    <submittedName>
        <fullName evidence="3">Uncharacterized protein</fullName>
    </submittedName>
</protein>
<dbReference type="Proteomes" id="UP000663877">
    <property type="component" value="Unassembled WGS sequence"/>
</dbReference>
<evidence type="ECO:0000313" key="4">
    <source>
        <dbReference type="Proteomes" id="UP000663832"/>
    </source>
</evidence>
<evidence type="ECO:0000256" key="1">
    <source>
        <dbReference type="SAM" id="MobiDB-lite"/>
    </source>
</evidence>
<gene>
    <name evidence="2" type="ORF">BJG266_LOCUS41912</name>
    <name evidence="3" type="ORF">QVE165_LOCUS58790</name>
</gene>
<reference evidence="3" key="1">
    <citation type="submission" date="2021-02" db="EMBL/GenBank/DDBJ databases">
        <authorList>
            <person name="Nowell W R."/>
        </authorList>
    </citation>
    <scope>NUCLEOTIDE SEQUENCE</scope>
</reference>
<dbReference type="AlphaFoldDB" id="A0A816DFZ9"/>
<organism evidence="3 4">
    <name type="scientific">Adineta steineri</name>
    <dbReference type="NCBI Taxonomy" id="433720"/>
    <lineage>
        <taxon>Eukaryota</taxon>
        <taxon>Metazoa</taxon>
        <taxon>Spiralia</taxon>
        <taxon>Gnathifera</taxon>
        <taxon>Rotifera</taxon>
        <taxon>Eurotatoria</taxon>
        <taxon>Bdelloidea</taxon>
        <taxon>Adinetida</taxon>
        <taxon>Adinetidae</taxon>
        <taxon>Adineta</taxon>
    </lineage>
</organism>